<organism evidence="3">
    <name type="scientific">metagenome</name>
    <dbReference type="NCBI Taxonomy" id="256318"/>
    <lineage>
        <taxon>unclassified sequences</taxon>
        <taxon>metagenomes</taxon>
    </lineage>
</organism>
<keyword evidence="2" id="KW-0472">Membrane</keyword>
<sequence>MLGTNTAPPNERETDMTDPTVHRVAPPTKHQLALMIWLCVFPTLTVINLTLGDWLRPMSPVVRTFVLATVAVPIVIYGLMPQLHRARVRLLLPRSTP</sequence>
<accession>A0A2P2C1G9</accession>
<keyword evidence="2" id="KW-0812">Transmembrane</keyword>
<keyword evidence="2" id="KW-1133">Transmembrane helix</keyword>
<dbReference type="EMBL" id="CZKA01000011">
    <property type="protein sequence ID" value="CUR54572.1"/>
    <property type="molecule type" value="Genomic_DNA"/>
</dbReference>
<reference evidence="3" key="1">
    <citation type="submission" date="2015-08" db="EMBL/GenBank/DDBJ databases">
        <authorList>
            <person name="Babu N.S."/>
            <person name="Beckwith C.J."/>
            <person name="Beseler K.G."/>
            <person name="Brison A."/>
            <person name="Carone J.V."/>
            <person name="Caskin T.P."/>
            <person name="Diamond M."/>
            <person name="Durham M.E."/>
            <person name="Foxe J.M."/>
            <person name="Go M."/>
            <person name="Henderson B.A."/>
            <person name="Jones I.B."/>
            <person name="McGettigan J.A."/>
            <person name="Micheletti S.J."/>
            <person name="Nasrallah M.E."/>
            <person name="Ortiz D."/>
            <person name="Piller C.R."/>
            <person name="Privatt S.R."/>
            <person name="Schneider S.L."/>
            <person name="Sharp S."/>
            <person name="Smith T.C."/>
            <person name="Stanton J.D."/>
            <person name="Ullery H.E."/>
            <person name="Wilson R.J."/>
            <person name="Serrano M.G."/>
            <person name="Buck G."/>
            <person name="Lee V."/>
            <person name="Wang Y."/>
            <person name="Carvalho R."/>
            <person name="Voegtly L."/>
            <person name="Shi R."/>
            <person name="Duckworth R."/>
            <person name="Johnson A."/>
            <person name="Loviza R."/>
            <person name="Walstead R."/>
            <person name="Shah Z."/>
            <person name="Kiflezghi M."/>
            <person name="Wade K."/>
            <person name="Ball S.L."/>
            <person name="Bradley K.W."/>
            <person name="Asai D.J."/>
            <person name="Bowman C.A."/>
            <person name="Russell D.A."/>
            <person name="Pope W.H."/>
            <person name="Jacobs-Sera D."/>
            <person name="Hendrix R.W."/>
            <person name="Hatfull G.F."/>
        </authorList>
    </citation>
    <scope>NUCLEOTIDE SEQUENCE</scope>
</reference>
<feature type="region of interest" description="Disordered" evidence="1">
    <location>
        <begin position="1"/>
        <end position="23"/>
    </location>
</feature>
<dbReference type="AlphaFoldDB" id="A0A2P2C1G9"/>
<feature type="transmembrane region" description="Helical" evidence="2">
    <location>
        <begin position="32"/>
        <end position="55"/>
    </location>
</feature>
<gene>
    <name evidence="3" type="ORF">NOCA2190029</name>
</gene>
<evidence type="ECO:0000256" key="2">
    <source>
        <dbReference type="SAM" id="Phobius"/>
    </source>
</evidence>
<feature type="transmembrane region" description="Helical" evidence="2">
    <location>
        <begin position="61"/>
        <end position="80"/>
    </location>
</feature>
<evidence type="ECO:0000256" key="1">
    <source>
        <dbReference type="SAM" id="MobiDB-lite"/>
    </source>
</evidence>
<name>A0A2P2C1G9_9ZZZZ</name>
<proteinExistence type="predicted"/>
<evidence type="ECO:0000313" key="3">
    <source>
        <dbReference type="EMBL" id="CUR54572.1"/>
    </source>
</evidence>
<protein>
    <submittedName>
        <fullName evidence="3">Uncharacterized protein</fullName>
    </submittedName>
</protein>